<dbReference type="InterPro" id="IPR008930">
    <property type="entry name" value="Terpenoid_cyclase/PrenylTrfase"/>
</dbReference>
<name>A0A6G9KN63_9ROSI</name>
<dbReference type="SUPFAM" id="SSF48239">
    <property type="entry name" value="Terpenoid cyclases/Protein prenyltransferases"/>
    <property type="match status" value="2"/>
</dbReference>
<dbReference type="FunFam" id="1.50.10.130:FF:000002">
    <property type="entry name" value="Ent-copalyl diphosphate synthase, chloroplastic"/>
    <property type="match status" value="1"/>
</dbReference>
<dbReference type="InterPro" id="IPR050148">
    <property type="entry name" value="Terpene_synthase-like"/>
</dbReference>
<reference evidence="7" key="1">
    <citation type="journal article" date="2020" name="J. Agric. Food Chem.">
        <title>Characterization of Guaiene Synthases from Stellera chamaejasme L. Flowers and Their Application in De novo Production of (-)-Rotundone in Yeast.</title>
        <authorList>
            <person name="An T."/>
            <person name="Li L."/>
            <person name="Lin Y."/>
            <person name="Zeng F."/>
            <person name="Lin P."/>
            <person name="Zi J."/>
        </authorList>
    </citation>
    <scope>NUCLEOTIDE SEQUENCE</scope>
</reference>
<evidence type="ECO:0000256" key="4">
    <source>
        <dbReference type="ARBA" id="ARBA00023239"/>
    </source>
</evidence>
<evidence type="ECO:0000256" key="2">
    <source>
        <dbReference type="ARBA" id="ARBA00022723"/>
    </source>
</evidence>
<accession>A0A6G9KN63</accession>
<keyword evidence="3" id="KW-0460">Magnesium</keyword>
<evidence type="ECO:0000259" key="6">
    <source>
        <dbReference type="Pfam" id="PF03936"/>
    </source>
</evidence>
<dbReference type="Gene3D" id="1.10.600.10">
    <property type="entry name" value="Farnesyl Diphosphate Synthase"/>
    <property type="match status" value="1"/>
</dbReference>
<dbReference type="GO" id="GO:0010333">
    <property type="term" value="F:terpene synthase activity"/>
    <property type="evidence" value="ECO:0007669"/>
    <property type="project" value="InterPro"/>
</dbReference>
<dbReference type="SUPFAM" id="SSF48576">
    <property type="entry name" value="Terpenoid synthases"/>
    <property type="match status" value="1"/>
</dbReference>
<dbReference type="InterPro" id="IPR005630">
    <property type="entry name" value="Terpene_synthase_metal-bd"/>
</dbReference>
<organism evidence="7">
    <name type="scientific">Stellera chamaejasme</name>
    <dbReference type="NCBI Taxonomy" id="142738"/>
    <lineage>
        <taxon>Eukaryota</taxon>
        <taxon>Viridiplantae</taxon>
        <taxon>Streptophyta</taxon>
        <taxon>Embryophyta</taxon>
        <taxon>Tracheophyta</taxon>
        <taxon>Spermatophyta</taxon>
        <taxon>Magnoliopsida</taxon>
        <taxon>eudicotyledons</taxon>
        <taxon>Gunneridae</taxon>
        <taxon>Pentapetalae</taxon>
        <taxon>rosids</taxon>
        <taxon>malvids</taxon>
        <taxon>Malvales</taxon>
        <taxon>Thymelaeaceae</taxon>
        <taxon>Stellera</taxon>
    </lineage>
</organism>
<dbReference type="FunFam" id="1.10.600.10:FF:000036">
    <property type="entry name" value="cis-abienol synthase, chloroplastic"/>
    <property type="match status" value="1"/>
</dbReference>
<protein>
    <submittedName>
        <fullName evidence="7">Terpene synthase</fullName>
    </submittedName>
</protein>
<dbReference type="InterPro" id="IPR001906">
    <property type="entry name" value="Terpene_synth_N"/>
</dbReference>
<sequence>MDSSRLLMIESVVEEIKKEMGGMDMQPYSFVNPSAYDTAWLAMIPDPGRPGQPAFRGCLDWVVRNQMDGGFWGGSDGHGLPTIESLTATLACLVALTKWNTGKDNIQRGLAFLEANTEKLLVGMNNGSYPRWFAIVFPGMIELARKIGLNLPAAFSDHLLIDVFNTRRQILETEELVGDHCPPLLSYLEALPSCYFIGNRNSTIIRNEVAKAGGASYQSPSATAQAFILTGDDKCLRFLQDLVQTCPNGVPQTYPMDEALIKLCVVNQIQKLGVGQHFSREIEGILSQVYRCGINGDDQLEGKSRSMLQLCAQLHKDALAFRLLRMHGYNVSPRRLCWFLRDGGIREVMEKNHEQVAGVMLEVHRAAEVMFPGEVELNEAMSFSRRLLLKLKPTQSHMISMPFATLIEHEINLHWAARMDHLEHRMWIEEKDMNALWMGKLSFHRLSNVMNRKLMHLAILDYEFRQSIYKNELEELNRWSCKWGLKNIGFGREKTTYCYFAISSCFPLGYHHSDVRLLATKSAILITVADDYFDEQASLHDLTLLTQSIQRWNGKSLSGHGATIFNALDNFVKETCELYLQKQGIDITSHIRKIWCETFESWLVEAKWSKNGNNIIPSTEEYLRNGMTSIATHTVVLPSSCLLDPTCLPMISSFKPSQYQALTKLAMVIPRLLNDIQSYRKEQDQGKLNYVLLYLKENPEAEIEDSIAHIRNILESKRQELLQHVLLDNYNELMSTDDRHHFPKPCKQLHLACVKVFQMFFNTRNRYDDDSDTEMLQDIQNALYIPLNVGKTPRISPSHHPITHDLKDLQEVISSKLRFRPSLMSNGETKTAAALNITNHHHASSAMKLYKPIKYGCSRNMVRASHFMF</sequence>
<feature type="domain" description="Terpene synthase metal-binding" evidence="6">
    <location>
        <begin position="484"/>
        <end position="719"/>
    </location>
</feature>
<dbReference type="Gene3D" id="1.50.10.130">
    <property type="entry name" value="Terpene synthase, N-terminal domain"/>
    <property type="match status" value="1"/>
</dbReference>
<evidence type="ECO:0000259" key="5">
    <source>
        <dbReference type="Pfam" id="PF01397"/>
    </source>
</evidence>
<dbReference type="GO" id="GO:0016102">
    <property type="term" value="P:diterpenoid biosynthetic process"/>
    <property type="evidence" value="ECO:0007669"/>
    <property type="project" value="TreeGrafter"/>
</dbReference>
<proteinExistence type="evidence at transcript level"/>
<dbReference type="PANTHER" id="PTHR31739:SF25">
    <property type="entry name" value="(E,E)-GERANYLLINALOOL SYNTHASE"/>
    <property type="match status" value="1"/>
</dbReference>
<keyword evidence="2" id="KW-0479">Metal-binding</keyword>
<comment type="cofactor">
    <cofactor evidence="1">
        <name>Mg(2+)</name>
        <dbReference type="ChEBI" id="CHEBI:18420"/>
    </cofactor>
</comment>
<keyword evidence="4" id="KW-0456">Lyase</keyword>
<evidence type="ECO:0000313" key="7">
    <source>
        <dbReference type="EMBL" id="QIQ53211.1"/>
    </source>
</evidence>
<evidence type="ECO:0000256" key="3">
    <source>
        <dbReference type="ARBA" id="ARBA00022842"/>
    </source>
</evidence>
<dbReference type="PANTHER" id="PTHR31739">
    <property type="entry name" value="ENT-COPALYL DIPHOSPHATE SYNTHASE, CHLOROPLASTIC"/>
    <property type="match status" value="1"/>
</dbReference>
<dbReference type="InterPro" id="IPR036965">
    <property type="entry name" value="Terpene_synth_N_sf"/>
</dbReference>
<dbReference type="Pfam" id="PF03936">
    <property type="entry name" value="Terpene_synth_C"/>
    <property type="match status" value="1"/>
</dbReference>
<feature type="domain" description="Terpene synthase N-terminal" evidence="5">
    <location>
        <begin position="233"/>
        <end position="410"/>
    </location>
</feature>
<dbReference type="GO" id="GO:0000287">
    <property type="term" value="F:magnesium ion binding"/>
    <property type="evidence" value="ECO:0007669"/>
    <property type="project" value="InterPro"/>
</dbReference>
<dbReference type="EMBL" id="MN729488">
    <property type="protein sequence ID" value="QIQ53211.1"/>
    <property type="molecule type" value="mRNA"/>
</dbReference>
<dbReference type="SFLD" id="SFLDG01014">
    <property type="entry name" value="Terpene_Cyclase_Like_1_N-term"/>
    <property type="match status" value="1"/>
</dbReference>
<dbReference type="Pfam" id="PF01397">
    <property type="entry name" value="Terpene_synth"/>
    <property type="match status" value="1"/>
</dbReference>
<dbReference type="Gene3D" id="1.50.10.160">
    <property type="match status" value="1"/>
</dbReference>
<dbReference type="InterPro" id="IPR008949">
    <property type="entry name" value="Isoprenoid_synthase_dom_sf"/>
</dbReference>
<evidence type="ECO:0000256" key="1">
    <source>
        <dbReference type="ARBA" id="ARBA00001946"/>
    </source>
</evidence>
<dbReference type="AlphaFoldDB" id="A0A6G9KN63"/>